<sequence>MMLAGILQALRDLPEEVDPEVAARMGYLEWVMTLPEGCPEAAAAEVAEQRAAPLARNSRPVALFCGYLRQTRELSVPASAPTRRGGGGRRRH</sequence>
<keyword evidence="2" id="KW-1185">Reference proteome</keyword>
<evidence type="ECO:0000313" key="2">
    <source>
        <dbReference type="Proteomes" id="UP001243757"/>
    </source>
</evidence>
<name>A0ABT7F067_9RHOB</name>
<organism evidence="1 2">
    <name type="scientific">Pseudodonghicola flavimaris</name>
    <dbReference type="NCBI Taxonomy" id="3050036"/>
    <lineage>
        <taxon>Bacteria</taxon>
        <taxon>Pseudomonadati</taxon>
        <taxon>Pseudomonadota</taxon>
        <taxon>Alphaproteobacteria</taxon>
        <taxon>Rhodobacterales</taxon>
        <taxon>Paracoccaceae</taxon>
        <taxon>Pseudodonghicola</taxon>
    </lineage>
</organism>
<proteinExistence type="predicted"/>
<accession>A0ABT7F067</accession>
<gene>
    <name evidence="1" type="ORF">QO033_09925</name>
</gene>
<reference evidence="1 2" key="1">
    <citation type="submission" date="2023-05" db="EMBL/GenBank/DDBJ databases">
        <title>Pseudodonghicola sp. nov.</title>
        <authorList>
            <person name="Huang J."/>
        </authorList>
    </citation>
    <scope>NUCLEOTIDE SEQUENCE [LARGE SCALE GENOMIC DNA]</scope>
    <source>
        <strain evidence="1 2">IC7</strain>
    </source>
</reference>
<dbReference type="EMBL" id="JASNJD010000006">
    <property type="protein sequence ID" value="MDK3017996.1"/>
    <property type="molecule type" value="Genomic_DNA"/>
</dbReference>
<evidence type="ECO:0000313" key="1">
    <source>
        <dbReference type="EMBL" id="MDK3017996.1"/>
    </source>
</evidence>
<protein>
    <submittedName>
        <fullName evidence="1">Uncharacterized protein</fullName>
    </submittedName>
</protein>
<comment type="caution">
    <text evidence="1">The sequence shown here is derived from an EMBL/GenBank/DDBJ whole genome shotgun (WGS) entry which is preliminary data.</text>
</comment>
<dbReference type="RefSeq" id="WP_284480810.1">
    <property type="nucleotide sequence ID" value="NZ_JASNJD010000006.1"/>
</dbReference>
<dbReference type="Proteomes" id="UP001243757">
    <property type="component" value="Unassembled WGS sequence"/>
</dbReference>